<evidence type="ECO:0000259" key="8">
    <source>
        <dbReference type="Pfam" id="PF00662"/>
    </source>
</evidence>
<dbReference type="GO" id="GO:0016020">
    <property type="term" value="C:membrane"/>
    <property type="evidence" value="ECO:0007669"/>
    <property type="project" value="UniProtKB-SubCell"/>
</dbReference>
<dbReference type="InterPro" id="IPR050616">
    <property type="entry name" value="CPA3_Na-H_Antiporter_A"/>
</dbReference>
<keyword evidence="4 6" id="KW-0472">Membrane</keyword>
<sequence>MEIESIKPLLAVAVSLIGAALIVATRRNPNVREGCSLVTAILKFLIVASMIPAVLAGNTLHYNLITLLPEVSIAFRVDALGLVFAITASFLWIVTTLYSIGYMRSLREHNQTRYYTCFAITLFATLGLAFSANMITLFLFYEIITFITYPLVTHSGTKEAYAAGNKYLFYLLATTKAFFVTAMFLTYNITETFDFRPGGVFPAGANQTVLIITYFLFIAGLGKVAIMPFHAWLPAAMIAPTPVSALLHAVAVVNAGAFCVLRIIFHVYGVDLMKELNLGVMTGFLASFTIITASVWALTRDNLKARLAYSTISQLSYMVLGAALLTPSGMAGGIMHIANHAFAKITLFFCAGSIYVASHKTNISEMAGIGRKMPWTMGAFALGTLSMIGVPPVAGFLTKWYLMTGTMEAKELGFLFVLLFSSFLNALYFLPIVHKAFFEGPQEAPEGLALRPVPQSLGAAAAGGHEGHSRPEGPIKEPSYFLVVPLFLCALLSVLLGMFPELILDLAKLVIR</sequence>
<comment type="caution">
    <text evidence="9">The sequence shown here is derived from an EMBL/GenBank/DDBJ whole genome shotgun (WGS) entry which is preliminary data.</text>
</comment>
<feature type="transmembrane region" description="Helical" evidence="6">
    <location>
        <begin position="337"/>
        <end position="358"/>
    </location>
</feature>
<feature type="transmembrane region" description="Helical" evidence="6">
    <location>
        <begin position="167"/>
        <end position="189"/>
    </location>
</feature>
<feature type="transmembrane region" description="Helical" evidence="6">
    <location>
        <begin position="277"/>
        <end position="298"/>
    </location>
</feature>
<evidence type="ECO:0000256" key="6">
    <source>
        <dbReference type="SAM" id="Phobius"/>
    </source>
</evidence>
<dbReference type="EMBL" id="VTOW01000002">
    <property type="protein sequence ID" value="NKE71191.1"/>
    <property type="molecule type" value="Genomic_DNA"/>
</dbReference>
<feature type="transmembrane region" description="Helical" evidence="6">
    <location>
        <begin position="80"/>
        <end position="102"/>
    </location>
</feature>
<dbReference type="NCBIfam" id="NF006236">
    <property type="entry name" value="PRK08375.1-1"/>
    <property type="match status" value="1"/>
</dbReference>
<evidence type="ECO:0000256" key="2">
    <source>
        <dbReference type="ARBA" id="ARBA00022692"/>
    </source>
</evidence>
<feature type="transmembrane region" description="Helical" evidence="6">
    <location>
        <begin position="245"/>
        <end position="265"/>
    </location>
</feature>
<dbReference type="AlphaFoldDB" id="A0A7X6DPX6"/>
<dbReference type="PANTHER" id="PTHR43373">
    <property type="entry name" value="NA(+)/H(+) ANTIPORTER SUBUNIT"/>
    <property type="match status" value="1"/>
</dbReference>
<feature type="domain" description="NADH-Ubiquinone oxidoreductase (complex I) chain 5 N-terminal" evidence="8">
    <location>
        <begin position="71"/>
        <end position="115"/>
    </location>
</feature>
<feature type="transmembrane region" description="Helical" evidence="6">
    <location>
        <begin position="480"/>
        <end position="499"/>
    </location>
</feature>
<evidence type="ECO:0000256" key="3">
    <source>
        <dbReference type="ARBA" id="ARBA00022989"/>
    </source>
</evidence>
<reference evidence="9 10" key="1">
    <citation type="journal article" date="2020" name="Nature">
        <title>Bacterial chemolithoautotrophy via manganese oxidation.</title>
        <authorList>
            <person name="Yu H."/>
            <person name="Leadbetter J.R."/>
        </authorList>
    </citation>
    <scope>NUCLEOTIDE SEQUENCE [LARGE SCALE GENOMIC DNA]</scope>
    <source>
        <strain evidence="9 10">Mn-1</strain>
    </source>
</reference>
<feature type="domain" description="NADH:quinone oxidoreductase/Mrp antiporter transmembrane" evidence="7">
    <location>
        <begin position="131"/>
        <end position="424"/>
    </location>
</feature>
<evidence type="ECO:0000313" key="9">
    <source>
        <dbReference type="EMBL" id="NKE71191.1"/>
    </source>
</evidence>
<organism evidence="9 10">
    <name type="scientific">Candidatus Manganitrophus noduliformans</name>
    <dbReference type="NCBI Taxonomy" id="2606439"/>
    <lineage>
        <taxon>Bacteria</taxon>
        <taxon>Pseudomonadati</taxon>
        <taxon>Nitrospirota</taxon>
        <taxon>Nitrospiria</taxon>
        <taxon>Candidatus Troglogloeales</taxon>
        <taxon>Candidatus Manganitrophaceae</taxon>
        <taxon>Candidatus Manganitrophus</taxon>
    </lineage>
</organism>
<dbReference type="Proteomes" id="UP000534783">
    <property type="component" value="Unassembled WGS sequence"/>
</dbReference>
<protein>
    <submittedName>
        <fullName evidence="9">Monovalent cation/H+ antiporter subunit D family protein</fullName>
    </submittedName>
</protein>
<comment type="subcellular location">
    <subcellularLocation>
        <location evidence="1">Endomembrane system</location>
        <topology evidence="1">Multi-pass membrane protein</topology>
    </subcellularLocation>
    <subcellularLocation>
        <location evidence="5">Membrane</location>
        <topology evidence="5">Multi-pass membrane protein</topology>
    </subcellularLocation>
</comment>
<keyword evidence="10" id="KW-1185">Reference proteome</keyword>
<evidence type="ECO:0000259" key="7">
    <source>
        <dbReference type="Pfam" id="PF00361"/>
    </source>
</evidence>
<dbReference type="GO" id="GO:0012505">
    <property type="term" value="C:endomembrane system"/>
    <property type="evidence" value="ECO:0007669"/>
    <property type="project" value="UniProtKB-SubCell"/>
</dbReference>
<dbReference type="InterPro" id="IPR001516">
    <property type="entry name" value="Proton_antipo_N"/>
</dbReference>
<dbReference type="RefSeq" id="WP_168061112.1">
    <property type="nucleotide sequence ID" value="NZ_VTOW01000002.1"/>
</dbReference>
<dbReference type="PRINTS" id="PR01434">
    <property type="entry name" value="NADHDHGNASE5"/>
</dbReference>
<proteinExistence type="predicted"/>
<name>A0A7X6DPX6_9BACT</name>
<gene>
    <name evidence="9" type="ORF">MNODULE_10630</name>
</gene>
<evidence type="ECO:0000256" key="1">
    <source>
        <dbReference type="ARBA" id="ARBA00004127"/>
    </source>
</evidence>
<evidence type="ECO:0000313" key="10">
    <source>
        <dbReference type="Proteomes" id="UP000534783"/>
    </source>
</evidence>
<dbReference type="Pfam" id="PF00361">
    <property type="entry name" value="Proton_antipo_M"/>
    <property type="match status" value="1"/>
</dbReference>
<keyword evidence="2 5" id="KW-0812">Transmembrane</keyword>
<dbReference type="PANTHER" id="PTHR43373:SF1">
    <property type="entry name" value="NA(+)_H(+) ANTIPORTER SUBUNIT A"/>
    <property type="match status" value="1"/>
</dbReference>
<evidence type="ECO:0000256" key="5">
    <source>
        <dbReference type="RuleBase" id="RU000320"/>
    </source>
</evidence>
<feature type="transmembrane region" description="Helical" evidence="6">
    <location>
        <begin position="379"/>
        <end position="402"/>
    </location>
</feature>
<feature type="transmembrane region" description="Helical" evidence="6">
    <location>
        <begin position="209"/>
        <end position="233"/>
    </location>
</feature>
<keyword evidence="3 6" id="KW-1133">Transmembrane helix</keyword>
<feature type="transmembrane region" description="Helical" evidence="6">
    <location>
        <begin position="37"/>
        <end position="60"/>
    </location>
</feature>
<feature type="transmembrane region" description="Helical" evidence="6">
    <location>
        <begin position="6"/>
        <end position="25"/>
    </location>
</feature>
<feature type="transmembrane region" description="Helical" evidence="6">
    <location>
        <begin position="414"/>
        <end position="433"/>
    </location>
</feature>
<feature type="transmembrane region" description="Helical" evidence="6">
    <location>
        <begin position="307"/>
        <end position="325"/>
    </location>
</feature>
<accession>A0A7X6DPX6</accession>
<dbReference type="InterPro" id="IPR001750">
    <property type="entry name" value="ND/Mrp_TM"/>
</dbReference>
<evidence type="ECO:0000256" key="4">
    <source>
        <dbReference type="ARBA" id="ARBA00023136"/>
    </source>
</evidence>
<dbReference type="Pfam" id="PF00662">
    <property type="entry name" value="Proton_antipo_N"/>
    <property type="match status" value="1"/>
</dbReference>